<feature type="chain" id="PRO_5040874057" evidence="1">
    <location>
        <begin position="25"/>
        <end position="314"/>
    </location>
</feature>
<dbReference type="EMBL" id="JAJTTA010000002">
    <property type="protein sequence ID" value="MCF0040854.1"/>
    <property type="molecule type" value="Genomic_DNA"/>
</dbReference>
<sequence length="314" mass="35134">MYKNFYWLLLFAALLYGCNNVVDVQEPDTEVVVPESAIAAIKSSYPDAGQFVFKTLIKEKLWKAKFFSQANSFETHVSPAAISGAVFRNSADGSLYKGLTDKLQISGGTLSNVQLIEMATDSAARMQYIVNGRPHLLNYYEFNDWHIVKLAAPYPVESYTVGLSDVPEKIVSFCQQANIDLDSSQITINEDQASKKTYIIHPQAALFPIFFDEAGNLKWIAQNSDGTSLVNGPNDKIGSAGLFEKIKADYTDYNVYNTLAFEAKYEDLSSIRYVFQRKSGAEGTRDFISETQEIFVNANSGEVIFEQYSSYVFK</sequence>
<accession>A0A9X1P8Y0</accession>
<name>A0A9X1P8Y0_9BACT</name>
<dbReference type="RefSeq" id="WP_234613354.1">
    <property type="nucleotide sequence ID" value="NZ_CP098806.1"/>
</dbReference>
<evidence type="ECO:0000313" key="3">
    <source>
        <dbReference type="Proteomes" id="UP001139700"/>
    </source>
</evidence>
<feature type="signal peptide" evidence="1">
    <location>
        <begin position="1"/>
        <end position="24"/>
    </location>
</feature>
<comment type="caution">
    <text evidence="2">The sequence shown here is derived from an EMBL/GenBank/DDBJ whole genome shotgun (WGS) entry which is preliminary data.</text>
</comment>
<evidence type="ECO:0000313" key="2">
    <source>
        <dbReference type="EMBL" id="MCF0040854.1"/>
    </source>
</evidence>
<proteinExistence type="predicted"/>
<reference evidence="2" key="1">
    <citation type="submission" date="2021-12" db="EMBL/GenBank/DDBJ databases">
        <title>Novel species in genus Dyadobacter.</title>
        <authorList>
            <person name="Ma C."/>
        </authorList>
    </citation>
    <scope>NUCLEOTIDE SEQUENCE</scope>
    <source>
        <strain evidence="2">CY399</strain>
    </source>
</reference>
<dbReference type="Proteomes" id="UP001139700">
    <property type="component" value="Unassembled WGS sequence"/>
</dbReference>
<protein>
    <submittedName>
        <fullName evidence="2">Uncharacterized protein</fullName>
    </submittedName>
</protein>
<evidence type="ECO:0000256" key="1">
    <source>
        <dbReference type="SAM" id="SignalP"/>
    </source>
</evidence>
<keyword evidence="1" id="KW-0732">Signal</keyword>
<keyword evidence="3" id="KW-1185">Reference proteome</keyword>
<gene>
    <name evidence="2" type="ORF">LXM24_12215</name>
</gene>
<organism evidence="2 3">
    <name type="scientific">Dyadobacter fanqingshengii</name>
    <dbReference type="NCBI Taxonomy" id="2906443"/>
    <lineage>
        <taxon>Bacteria</taxon>
        <taxon>Pseudomonadati</taxon>
        <taxon>Bacteroidota</taxon>
        <taxon>Cytophagia</taxon>
        <taxon>Cytophagales</taxon>
        <taxon>Spirosomataceae</taxon>
        <taxon>Dyadobacter</taxon>
    </lineage>
</organism>
<dbReference type="AlphaFoldDB" id="A0A9X1P8Y0"/>
<dbReference type="PROSITE" id="PS51257">
    <property type="entry name" value="PROKAR_LIPOPROTEIN"/>
    <property type="match status" value="1"/>
</dbReference>